<organism evidence="2 3">
    <name type="scientific">Exophiala bonariae</name>
    <dbReference type="NCBI Taxonomy" id="1690606"/>
    <lineage>
        <taxon>Eukaryota</taxon>
        <taxon>Fungi</taxon>
        <taxon>Dikarya</taxon>
        <taxon>Ascomycota</taxon>
        <taxon>Pezizomycotina</taxon>
        <taxon>Eurotiomycetes</taxon>
        <taxon>Chaetothyriomycetidae</taxon>
        <taxon>Chaetothyriales</taxon>
        <taxon>Herpotrichiellaceae</taxon>
        <taxon>Exophiala</taxon>
    </lineage>
</organism>
<comment type="caution">
    <text evidence="2">The sequence shown here is derived from an EMBL/GenBank/DDBJ whole genome shotgun (WGS) entry which is preliminary data.</text>
</comment>
<proteinExistence type="predicted"/>
<keyword evidence="3" id="KW-1185">Reference proteome</keyword>
<name>A0AAV9N0K1_9EURO</name>
<reference evidence="2 3" key="1">
    <citation type="submission" date="2023-08" db="EMBL/GenBank/DDBJ databases">
        <title>Black Yeasts Isolated from many extreme environments.</title>
        <authorList>
            <person name="Coleine C."/>
            <person name="Stajich J.E."/>
            <person name="Selbmann L."/>
        </authorList>
    </citation>
    <scope>NUCLEOTIDE SEQUENCE [LARGE SCALE GENOMIC DNA]</scope>
    <source>
        <strain evidence="2 3">CCFEE 5792</strain>
    </source>
</reference>
<evidence type="ECO:0000256" key="1">
    <source>
        <dbReference type="SAM" id="MobiDB-lite"/>
    </source>
</evidence>
<evidence type="ECO:0000313" key="3">
    <source>
        <dbReference type="Proteomes" id="UP001358417"/>
    </source>
</evidence>
<gene>
    <name evidence="2" type="ORF">LTR84_007482</name>
</gene>
<sequence length="392" mass="42927">MAEKAIEIDHPCTSNSTNICSQKACPYRPSYFNHTTFSCACKESPDVLITHPCINTVCGENQEVIFSILDDACLCSTVGDWLDNLSPVDSEATKQDHQPWLPQHHRRDQALESSQVNLDEPDPPYLPPPKPDITPDLIEESLRLQPQNTATVSSVIPYFKDGIIKVFIGLNGPVPQTIVVNASVNLVCGTIGLIDPQPNVALVPLVVYEGQGANETVVADCQIIAVNLYSPEVITFWVQKNADGTLYSVVSSNKVLDIDKMNPSLSTSLVLVTLPHVQKRSVSVMTNLVAPEKRQIFATDCGLACPFYHMHMIQGNDGYCGCMFNSADEEVELYARELIEPNVHTAVMSAEACAAMKCFTAGNKPAAYNQFTGKCWCYTQPLIETNPSAWSG</sequence>
<dbReference type="GeneID" id="89975648"/>
<protein>
    <submittedName>
        <fullName evidence="2">Uncharacterized protein</fullName>
    </submittedName>
</protein>
<evidence type="ECO:0000313" key="2">
    <source>
        <dbReference type="EMBL" id="KAK5046721.1"/>
    </source>
</evidence>
<feature type="region of interest" description="Disordered" evidence="1">
    <location>
        <begin position="92"/>
        <end position="130"/>
    </location>
</feature>
<dbReference type="Proteomes" id="UP001358417">
    <property type="component" value="Unassembled WGS sequence"/>
</dbReference>
<accession>A0AAV9N0K1</accession>
<dbReference type="RefSeq" id="XP_064702304.1">
    <property type="nucleotide sequence ID" value="XM_064851035.1"/>
</dbReference>
<dbReference type="AlphaFoldDB" id="A0AAV9N0K1"/>
<dbReference type="EMBL" id="JAVRRD010000029">
    <property type="protein sequence ID" value="KAK5046721.1"/>
    <property type="molecule type" value="Genomic_DNA"/>
</dbReference>